<dbReference type="RefSeq" id="WP_149566981.1">
    <property type="nucleotide sequence ID" value="NZ_CP035807.1"/>
</dbReference>
<dbReference type="PANTHER" id="PTHR32305:SF15">
    <property type="entry name" value="PROTEIN RHSA-RELATED"/>
    <property type="match status" value="1"/>
</dbReference>
<name>A0A5C1Q6N6_9SPIO</name>
<dbReference type="KEGG" id="sper:EW093_03075"/>
<keyword evidence="2" id="KW-1185">Reference proteome</keyword>
<dbReference type="EMBL" id="CP035807">
    <property type="protein sequence ID" value="QEN03723.1"/>
    <property type="molecule type" value="Genomic_DNA"/>
</dbReference>
<dbReference type="InterPro" id="IPR022385">
    <property type="entry name" value="Rhs_assc_core"/>
</dbReference>
<dbReference type="Proteomes" id="UP000323824">
    <property type="component" value="Chromosome"/>
</dbReference>
<reference evidence="1 2" key="1">
    <citation type="submission" date="2019-02" db="EMBL/GenBank/DDBJ databases">
        <authorList>
            <person name="Fomenkov A."/>
            <person name="Dubinina G."/>
            <person name="Grabovich M."/>
            <person name="Vincze T."/>
            <person name="Roberts R.J."/>
        </authorList>
    </citation>
    <scope>NUCLEOTIDE SEQUENCE [LARGE SCALE GENOMIC DNA]</scope>
    <source>
        <strain evidence="1 2">P</strain>
    </source>
</reference>
<gene>
    <name evidence="1" type="ORF">EW093_03075</name>
</gene>
<sequence length="306" mass="34889">MYSQVLTTDETRWHYTHETFYRHDNLGSVVAYEENNSIRPVKYTVFGNTVNMWNWPDKENFFGYNGKIEDMETGLYNYGFRDYSPVNMRWTTVDPIRDGTNWYAYVGNDPINYIDPLGLAEFRANPGDDDITIAIDVIGGTNFGETDYGQKVVSNLKDLNDKGQIKYKDLGTTTRAQHINYFGFKDEVININNNPSLSITLDELPGRLTHEGTHNVQATQGFVYGIDKEVQAFDNAAQVDIELGITPNTPTMEQLKEDYPQHFDLKPDLGTVVGVLLDPWKYSIPPRPAASFEKDFNDTEDNGECE</sequence>
<dbReference type="Gene3D" id="2.180.10.10">
    <property type="entry name" value="RHS repeat-associated core"/>
    <property type="match status" value="1"/>
</dbReference>
<dbReference type="AlphaFoldDB" id="A0A5C1Q6N6"/>
<proteinExistence type="predicted"/>
<dbReference type="InterPro" id="IPR050708">
    <property type="entry name" value="T6SS_VgrG/RHS"/>
</dbReference>
<dbReference type="NCBIfam" id="TIGR03696">
    <property type="entry name" value="Rhs_assc_core"/>
    <property type="match status" value="1"/>
</dbReference>
<protein>
    <submittedName>
        <fullName evidence="1">RHS repeat-associated core domain-containing protein</fullName>
    </submittedName>
</protein>
<dbReference type="OrthoDB" id="353304at2"/>
<evidence type="ECO:0000313" key="2">
    <source>
        <dbReference type="Proteomes" id="UP000323824"/>
    </source>
</evidence>
<accession>A0A5C1Q6N6</accession>
<evidence type="ECO:0000313" key="1">
    <source>
        <dbReference type="EMBL" id="QEN03723.1"/>
    </source>
</evidence>
<dbReference type="PANTHER" id="PTHR32305">
    <property type="match status" value="1"/>
</dbReference>
<reference evidence="1 2" key="2">
    <citation type="submission" date="2019-09" db="EMBL/GenBank/DDBJ databases">
        <title>Complete Genome Sequence and Methylome Analysis of free living Spirochaetas.</title>
        <authorList>
            <person name="Leshcheva N."/>
            <person name="Mikheeva N."/>
        </authorList>
    </citation>
    <scope>NUCLEOTIDE SEQUENCE [LARGE SCALE GENOMIC DNA]</scope>
    <source>
        <strain evidence="1 2">P</strain>
    </source>
</reference>
<organism evidence="1 2">
    <name type="scientific">Thiospirochaeta perfilievii</name>
    <dbReference type="NCBI Taxonomy" id="252967"/>
    <lineage>
        <taxon>Bacteria</taxon>
        <taxon>Pseudomonadati</taxon>
        <taxon>Spirochaetota</taxon>
        <taxon>Spirochaetia</taxon>
        <taxon>Spirochaetales</taxon>
        <taxon>Spirochaetaceae</taxon>
        <taxon>Thiospirochaeta</taxon>
    </lineage>
</organism>